<evidence type="ECO:0000313" key="1">
    <source>
        <dbReference type="EMBL" id="CAB4628527.1"/>
    </source>
</evidence>
<organism evidence="1">
    <name type="scientific">freshwater metagenome</name>
    <dbReference type="NCBI Taxonomy" id="449393"/>
    <lineage>
        <taxon>unclassified sequences</taxon>
        <taxon>metagenomes</taxon>
        <taxon>ecological metagenomes</taxon>
    </lineage>
</organism>
<dbReference type="AlphaFoldDB" id="A0A6J6IUZ9"/>
<proteinExistence type="predicted"/>
<name>A0A6J6IUZ9_9ZZZZ</name>
<sequence>MVPEGNPLTPYLRVISAPSIVPTVRLTFRTGRSIFTLSPFSRAGDAKDMSSLSKALSRP</sequence>
<reference evidence="1" key="1">
    <citation type="submission" date="2020-05" db="EMBL/GenBank/DDBJ databases">
        <authorList>
            <person name="Chiriac C."/>
            <person name="Salcher M."/>
            <person name="Ghai R."/>
            <person name="Kavagutti S V."/>
        </authorList>
    </citation>
    <scope>NUCLEOTIDE SEQUENCE</scope>
</reference>
<protein>
    <submittedName>
        <fullName evidence="1">Unannotated protein</fullName>
    </submittedName>
</protein>
<accession>A0A6J6IUZ9</accession>
<dbReference type="EMBL" id="CAEZVP010000022">
    <property type="protein sequence ID" value="CAB4628527.1"/>
    <property type="molecule type" value="Genomic_DNA"/>
</dbReference>
<gene>
    <name evidence="1" type="ORF">UFOPK2046_00226</name>
</gene>